<evidence type="ECO:0000256" key="8">
    <source>
        <dbReference type="RuleBase" id="RU361209"/>
    </source>
</evidence>
<feature type="transmembrane region" description="Helical" evidence="10">
    <location>
        <begin position="525"/>
        <end position="546"/>
    </location>
</feature>
<keyword evidence="7" id="KW-0961">Cell wall biogenesis/degradation</keyword>
<keyword evidence="10" id="KW-1133">Transmembrane helix</keyword>
<dbReference type="GO" id="GO:0098552">
    <property type="term" value="C:side of membrane"/>
    <property type="evidence" value="ECO:0007669"/>
    <property type="project" value="UniProtKB-KW"/>
</dbReference>
<dbReference type="OrthoDB" id="421038at2759"/>
<feature type="domain" description="X8" evidence="11">
    <location>
        <begin position="404"/>
        <end position="496"/>
    </location>
</feature>
<evidence type="ECO:0000256" key="3">
    <source>
        <dbReference type="ARBA" id="ARBA00022622"/>
    </source>
</evidence>
<dbReference type="PANTHER" id="PTHR31468:SF10">
    <property type="entry name" value="1,3-BETA-GLUCANOSYLTRANSFERASE GAS2"/>
    <property type="match status" value="1"/>
</dbReference>
<evidence type="ECO:0000256" key="7">
    <source>
        <dbReference type="ARBA" id="ARBA00023316"/>
    </source>
</evidence>
<gene>
    <name evidence="12" type="ORF">LANO_0D09472G</name>
</gene>
<evidence type="ECO:0000256" key="5">
    <source>
        <dbReference type="ARBA" id="ARBA00023157"/>
    </source>
</evidence>
<dbReference type="FunFam" id="3.20.20.80:FF:000038">
    <property type="entry name" value="1,3-beta-glucanosyltransferase"/>
    <property type="match status" value="1"/>
</dbReference>
<evidence type="ECO:0000256" key="4">
    <source>
        <dbReference type="ARBA" id="ARBA00022729"/>
    </source>
</evidence>
<dbReference type="Pfam" id="PF03198">
    <property type="entry name" value="Glyco_hydro_72"/>
    <property type="match status" value="1"/>
</dbReference>
<keyword evidence="10" id="KW-0812">Transmembrane</keyword>
<evidence type="ECO:0000256" key="1">
    <source>
        <dbReference type="ARBA" id="ARBA00004589"/>
    </source>
</evidence>
<dbReference type="GO" id="GO:0031505">
    <property type="term" value="P:fungal-type cell wall organization"/>
    <property type="evidence" value="ECO:0007669"/>
    <property type="project" value="TreeGrafter"/>
</dbReference>
<dbReference type="GO" id="GO:0005886">
    <property type="term" value="C:plasma membrane"/>
    <property type="evidence" value="ECO:0007669"/>
    <property type="project" value="UniProtKB-SubCell"/>
</dbReference>
<dbReference type="PANTHER" id="PTHR31468">
    <property type="entry name" value="1,3-BETA-GLUCANOSYLTRANSFERASE GAS1"/>
    <property type="match status" value="1"/>
</dbReference>
<dbReference type="Proteomes" id="UP000189911">
    <property type="component" value="Chromosome D"/>
</dbReference>
<dbReference type="InterPro" id="IPR012946">
    <property type="entry name" value="X8"/>
</dbReference>
<dbReference type="Gene3D" id="1.20.58.1040">
    <property type="match status" value="1"/>
</dbReference>
<feature type="region of interest" description="Disordered" evidence="9">
    <location>
        <begin position="357"/>
        <end position="378"/>
    </location>
</feature>
<evidence type="ECO:0000256" key="6">
    <source>
        <dbReference type="ARBA" id="ARBA00023180"/>
    </source>
</evidence>
<organism evidence="12 13">
    <name type="scientific">Lachancea nothofagi CBS 11611</name>
    <dbReference type="NCBI Taxonomy" id="1266666"/>
    <lineage>
        <taxon>Eukaryota</taxon>
        <taxon>Fungi</taxon>
        <taxon>Dikarya</taxon>
        <taxon>Ascomycota</taxon>
        <taxon>Saccharomycotina</taxon>
        <taxon>Saccharomycetes</taxon>
        <taxon>Saccharomycetales</taxon>
        <taxon>Saccharomycetaceae</taxon>
        <taxon>Lachancea</taxon>
    </lineage>
</organism>
<dbReference type="InterPro" id="IPR004886">
    <property type="entry name" value="Glucanosyltransferase"/>
</dbReference>
<dbReference type="InterPro" id="IPR017853">
    <property type="entry name" value="GH"/>
</dbReference>
<dbReference type="EMBL" id="LT598448">
    <property type="protein sequence ID" value="SCU90645.1"/>
    <property type="molecule type" value="Genomic_DNA"/>
</dbReference>
<keyword evidence="8 10" id="KW-0472">Membrane</keyword>
<accession>A0A1G4JJP2</accession>
<dbReference type="Pfam" id="PF07983">
    <property type="entry name" value="X8"/>
    <property type="match status" value="1"/>
</dbReference>
<keyword evidence="13" id="KW-1185">Reference proteome</keyword>
<evidence type="ECO:0000256" key="2">
    <source>
        <dbReference type="ARBA" id="ARBA00007528"/>
    </source>
</evidence>
<keyword evidence="3 8" id="KW-0336">GPI-anchor</keyword>
<evidence type="ECO:0000259" key="11">
    <source>
        <dbReference type="SMART" id="SM00768"/>
    </source>
</evidence>
<sequence length="548" mass="62048">MNFAVILINIFVTYFMFASGIIKAEEFRLGYTVKASDLPPIEAVGSKFFNTDTGEQFFIKGIAYQPSYSMSDLESFKVLSSDTKYIDPLASPNICLRDIPHLAKLGVNTIRVYAIDPAQSHDVCMEALMESGIYVLLDLSEPDASISRDSPSWDVNVYQRYKDVVDAMHQYSNVLGFFAGNEVTNDITNTDASTFVKASIRDIKEHIKEKDYRMIPVGYSTNDDVETRENLAEFFSCGDSVADFYGINMYEWCGYSSFRSSGYDKRTQEFKNYPVPVFLSEFGCNLVRPRPFTEVEALYSKQMTGVWSGGLAYMYFEEENQYGVVEIDLNNEVVPLKDFEFLKNEFARAKPQGISKSDYLQRRGSNSNKPPKRECPSMSNMWKASGKMPATPNKSKCSCLTESLPCLISPFNDQSKYKEYFDYVCGQVNCSDIEADGEHGRYGEFSDCTADQKLALQISKMYFSDSNLEQNCPVDDRHVYFNPHSKQTSEDQQCAAIINSVEKISKLRKNDGRHWNRSNNEKTSAASRMTIATVVIPAVVGIWIGWIV</sequence>
<comment type="subcellular location">
    <subcellularLocation>
        <location evidence="8">Cell membrane</location>
        <topology evidence="8">Lipid-anchor</topology>
        <topology evidence="8">GPI-anchor</topology>
    </subcellularLocation>
    <subcellularLocation>
        <location evidence="1">Membrane</location>
        <topology evidence="1">Lipid-anchor</topology>
        <topology evidence="1">GPI-anchor</topology>
    </subcellularLocation>
</comment>
<evidence type="ECO:0000256" key="9">
    <source>
        <dbReference type="SAM" id="MobiDB-lite"/>
    </source>
</evidence>
<dbReference type="GO" id="GO:0042124">
    <property type="term" value="F:1,3-beta-glucanosyltransferase activity"/>
    <property type="evidence" value="ECO:0007669"/>
    <property type="project" value="TreeGrafter"/>
</dbReference>
<dbReference type="SUPFAM" id="SSF51445">
    <property type="entry name" value="(Trans)glycosidases"/>
    <property type="match status" value="1"/>
</dbReference>
<proteinExistence type="inferred from homology"/>
<dbReference type="EC" id="2.4.1.-" evidence="8"/>
<protein>
    <recommendedName>
        <fullName evidence="8">1,3-beta-glucanosyltransferase</fullName>
        <ecNumber evidence="8">2.4.1.-</ecNumber>
    </recommendedName>
</protein>
<evidence type="ECO:0000313" key="12">
    <source>
        <dbReference type="EMBL" id="SCU90645.1"/>
    </source>
</evidence>
<keyword evidence="8" id="KW-0449">Lipoprotein</keyword>
<keyword evidence="6" id="KW-0325">Glycoprotein</keyword>
<keyword evidence="5" id="KW-1015">Disulfide bond</keyword>
<dbReference type="GO" id="GO:0071970">
    <property type="term" value="P:fungal-type cell wall (1-&gt;3)-beta-D-glucan biosynthetic process"/>
    <property type="evidence" value="ECO:0007669"/>
    <property type="project" value="TreeGrafter"/>
</dbReference>
<name>A0A1G4JJP2_9SACH</name>
<reference evidence="13" key="1">
    <citation type="submission" date="2016-03" db="EMBL/GenBank/DDBJ databases">
        <authorList>
            <person name="Devillers Hugo."/>
        </authorList>
    </citation>
    <scope>NUCLEOTIDE SEQUENCE [LARGE SCALE GENOMIC DNA]</scope>
</reference>
<feature type="transmembrane region" description="Helical" evidence="10">
    <location>
        <begin position="6"/>
        <end position="24"/>
    </location>
</feature>
<evidence type="ECO:0000313" key="13">
    <source>
        <dbReference type="Proteomes" id="UP000189911"/>
    </source>
</evidence>
<dbReference type="Gene3D" id="3.20.20.80">
    <property type="entry name" value="Glycosidases"/>
    <property type="match status" value="1"/>
</dbReference>
<comment type="function">
    <text evidence="8">Splits internally a 1,3-beta-glucan molecule and transfers the newly generated reducing end (the donor) to the non-reducing end of another 1,3-beta-glucan molecule (the acceptor) forming a 1,3-beta linkage, resulting in the elongation of 1,3-beta-glucan chains in the cell wall.</text>
</comment>
<evidence type="ECO:0000256" key="10">
    <source>
        <dbReference type="SAM" id="Phobius"/>
    </source>
</evidence>
<dbReference type="AlphaFoldDB" id="A0A1G4JJP2"/>
<keyword evidence="8" id="KW-0808">Transferase</keyword>
<dbReference type="SMART" id="SM00768">
    <property type="entry name" value="X8"/>
    <property type="match status" value="1"/>
</dbReference>
<keyword evidence="4" id="KW-0732">Signal</keyword>
<comment type="similarity">
    <text evidence="2 8">Belongs to the glycosyl hydrolase 72 family.</text>
</comment>